<evidence type="ECO:0000313" key="8">
    <source>
        <dbReference type="Proteomes" id="UP000310458"/>
    </source>
</evidence>
<dbReference type="Gene3D" id="1.10.357.10">
    <property type="entry name" value="Tetracycline Repressor, domain 2"/>
    <property type="match status" value="1"/>
</dbReference>
<evidence type="ECO:0000256" key="3">
    <source>
        <dbReference type="ARBA" id="ARBA00023163"/>
    </source>
</evidence>
<dbReference type="PANTHER" id="PTHR30055:SF234">
    <property type="entry name" value="HTH-TYPE TRANSCRIPTIONAL REGULATOR BETI"/>
    <property type="match status" value="1"/>
</dbReference>
<dbReference type="GO" id="GO:0000976">
    <property type="term" value="F:transcription cis-regulatory region binding"/>
    <property type="evidence" value="ECO:0007669"/>
    <property type="project" value="TreeGrafter"/>
</dbReference>
<dbReference type="SUPFAM" id="SSF46689">
    <property type="entry name" value="Homeodomain-like"/>
    <property type="match status" value="1"/>
</dbReference>
<dbReference type="OrthoDB" id="3192968at2"/>
<evidence type="ECO:0000256" key="4">
    <source>
        <dbReference type="PROSITE-ProRule" id="PRU00335"/>
    </source>
</evidence>
<feature type="DNA-binding region" description="H-T-H motif" evidence="4">
    <location>
        <begin position="48"/>
        <end position="67"/>
    </location>
</feature>
<keyword evidence="3" id="KW-0804">Transcription</keyword>
<organism evidence="7 8">
    <name type="scientific">Nesterenkonia salmonea</name>
    <dbReference type="NCBI Taxonomy" id="1804987"/>
    <lineage>
        <taxon>Bacteria</taxon>
        <taxon>Bacillati</taxon>
        <taxon>Actinomycetota</taxon>
        <taxon>Actinomycetes</taxon>
        <taxon>Micrococcales</taxon>
        <taxon>Micrococcaceae</taxon>
        <taxon>Nesterenkonia</taxon>
    </lineage>
</organism>
<keyword evidence="2 4" id="KW-0238">DNA-binding</keyword>
<dbReference type="EMBL" id="VAVZ01000001">
    <property type="protein sequence ID" value="TLQ01446.1"/>
    <property type="molecule type" value="Genomic_DNA"/>
</dbReference>
<accession>A0A5R9BL62</accession>
<keyword evidence="8" id="KW-1185">Reference proteome</keyword>
<dbReference type="InterPro" id="IPR036271">
    <property type="entry name" value="Tet_transcr_reg_TetR-rel_C_sf"/>
</dbReference>
<dbReference type="Proteomes" id="UP000310458">
    <property type="component" value="Unassembled WGS sequence"/>
</dbReference>
<protein>
    <submittedName>
        <fullName evidence="7">TetR/AcrR family transcriptional regulator</fullName>
    </submittedName>
</protein>
<name>A0A5R9BL62_9MICC</name>
<sequence>MDGAGNTRARHRPQGLQKNRGPLAGPENRQSLIDAGRAEFIAHGASVPLSRIAKRAGVGQGSLYRHFPNRFALAVAVFEQNLQEIRRRVAVSSSPYSVFLSTVEQQASEASVIIDLVASGEAQAEAESLRRDLRELVTEVFDAASAAGELAPHVTAVDLLSAVQMLALPVAKAPAGEHGAVAERVRQILDAWFLRGS</sequence>
<gene>
    <name evidence="7" type="ORF">FEF26_00210</name>
</gene>
<evidence type="ECO:0000256" key="1">
    <source>
        <dbReference type="ARBA" id="ARBA00023015"/>
    </source>
</evidence>
<dbReference type="PANTHER" id="PTHR30055">
    <property type="entry name" value="HTH-TYPE TRANSCRIPTIONAL REGULATOR RUTR"/>
    <property type="match status" value="1"/>
</dbReference>
<dbReference type="PROSITE" id="PS50977">
    <property type="entry name" value="HTH_TETR_2"/>
    <property type="match status" value="1"/>
</dbReference>
<dbReference type="PRINTS" id="PR00455">
    <property type="entry name" value="HTHTETR"/>
</dbReference>
<feature type="domain" description="HTH tetR-type" evidence="6">
    <location>
        <begin position="26"/>
        <end position="85"/>
    </location>
</feature>
<dbReference type="GO" id="GO:0003700">
    <property type="term" value="F:DNA-binding transcription factor activity"/>
    <property type="evidence" value="ECO:0007669"/>
    <property type="project" value="TreeGrafter"/>
</dbReference>
<dbReference type="AlphaFoldDB" id="A0A5R9BL62"/>
<keyword evidence="1" id="KW-0805">Transcription regulation</keyword>
<feature type="region of interest" description="Disordered" evidence="5">
    <location>
        <begin position="1"/>
        <end position="28"/>
    </location>
</feature>
<dbReference type="Pfam" id="PF00440">
    <property type="entry name" value="TetR_N"/>
    <property type="match status" value="1"/>
</dbReference>
<evidence type="ECO:0000313" key="7">
    <source>
        <dbReference type="EMBL" id="TLQ01446.1"/>
    </source>
</evidence>
<reference evidence="7 8" key="1">
    <citation type="submission" date="2019-05" db="EMBL/GenBank/DDBJ databases">
        <title>Nesterenkonia sp. GY074 isolated from the Southern Atlantic Ocean.</title>
        <authorList>
            <person name="Zhang G."/>
        </authorList>
    </citation>
    <scope>NUCLEOTIDE SEQUENCE [LARGE SCALE GENOMIC DNA]</scope>
    <source>
        <strain evidence="7 8">GY074</strain>
    </source>
</reference>
<evidence type="ECO:0000256" key="5">
    <source>
        <dbReference type="SAM" id="MobiDB-lite"/>
    </source>
</evidence>
<dbReference type="InterPro" id="IPR050109">
    <property type="entry name" value="HTH-type_TetR-like_transc_reg"/>
</dbReference>
<evidence type="ECO:0000256" key="2">
    <source>
        <dbReference type="ARBA" id="ARBA00023125"/>
    </source>
</evidence>
<dbReference type="InterPro" id="IPR001647">
    <property type="entry name" value="HTH_TetR"/>
</dbReference>
<dbReference type="InterPro" id="IPR009057">
    <property type="entry name" value="Homeodomain-like_sf"/>
</dbReference>
<dbReference type="SUPFAM" id="SSF48498">
    <property type="entry name" value="Tetracyclin repressor-like, C-terminal domain"/>
    <property type="match status" value="1"/>
</dbReference>
<comment type="caution">
    <text evidence="7">The sequence shown here is derived from an EMBL/GenBank/DDBJ whole genome shotgun (WGS) entry which is preliminary data.</text>
</comment>
<proteinExistence type="predicted"/>
<evidence type="ECO:0000259" key="6">
    <source>
        <dbReference type="PROSITE" id="PS50977"/>
    </source>
</evidence>